<dbReference type="GO" id="GO:0016020">
    <property type="term" value="C:membrane"/>
    <property type="evidence" value="ECO:0007669"/>
    <property type="project" value="TreeGrafter"/>
</dbReference>
<dbReference type="EMBL" id="JAVRIE010000003">
    <property type="protein sequence ID" value="MDT0582638.1"/>
    <property type="molecule type" value="Genomic_DNA"/>
</dbReference>
<keyword evidence="1" id="KW-0472">Membrane</keyword>
<dbReference type="GO" id="GO:0009103">
    <property type="term" value="P:lipopolysaccharide biosynthetic process"/>
    <property type="evidence" value="ECO:0007669"/>
    <property type="project" value="TreeGrafter"/>
</dbReference>
<keyword evidence="5" id="KW-1185">Reference proteome</keyword>
<feature type="transmembrane region" description="Helical" evidence="1">
    <location>
        <begin position="32"/>
        <end position="53"/>
    </location>
</feature>
<dbReference type="Proteomes" id="UP001249020">
    <property type="component" value="Unassembled WGS sequence"/>
</dbReference>
<feature type="transmembrane region" description="Helical" evidence="1">
    <location>
        <begin position="191"/>
        <end position="212"/>
    </location>
</feature>
<accession>A0AAW8R3H8</accession>
<evidence type="ECO:0000313" key="5">
    <source>
        <dbReference type="Proteomes" id="UP001249020"/>
    </source>
</evidence>
<feature type="domain" description="Acyltransferase 3" evidence="2">
    <location>
        <begin position="7"/>
        <end position="306"/>
    </location>
</feature>
<dbReference type="PANTHER" id="PTHR23028:SF53">
    <property type="entry name" value="ACYL_TRANSF_3 DOMAIN-CONTAINING PROTEIN"/>
    <property type="match status" value="1"/>
</dbReference>
<keyword evidence="1" id="KW-1133">Transmembrane helix</keyword>
<proteinExistence type="predicted"/>
<dbReference type="AlphaFoldDB" id="A0AAW8R3H8"/>
<dbReference type="InterPro" id="IPR043968">
    <property type="entry name" value="SGNH"/>
</dbReference>
<dbReference type="GO" id="GO:0016747">
    <property type="term" value="F:acyltransferase activity, transferring groups other than amino-acyl groups"/>
    <property type="evidence" value="ECO:0007669"/>
    <property type="project" value="InterPro"/>
</dbReference>
<keyword evidence="1" id="KW-0812">Transmembrane</keyword>
<dbReference type="RefSeq" id="WP_311361420.1">
    <property type="nucleotide sequence ID" value="NZ_JAVRIE010000003.1"/>
</dbReference>
<dbReference type="Pfam" id="PF01757">
    <property type="entry name" value="Acyl_transf_3"/>
    <property type="match status" value="1"/>
</dbReference>
<gene>
    <name evidence="4" type="ORF">RM544_08800</name>
</gene>
<dbReference type="Pfam" id="PF19040">
    <property type="entry name" value="SGNH"/>
    <property type="match status" value="1"/>
</dbReference>
<dbReference type="PANTHER" id="PTHR23028">
    <property type="entry name" value="ACETYLTRANSFERASE"/>
    <property type="match status" value="1"/>
</dbReference>
<feature type="transmembrane region" description="Helical" evidence="1">
    <location>
        <begin position="342"/>
        <end position="360"/>
    </location>
</feature>
<evidence type="ECO:0000256" key="1">
    <source>
        <dbReference type="SAM" id="Phobius"/>
    </source>
</evidence>
<name>A0AAW8R3H8_9ALTE</name>
<dbReference type="InterPro" id="IPR002656">
    <property type="entry name" value="Acyl_transf_3_dom"/>
</dbReference>
<feature type="transmembrane region" description="Helical" evidence="1">
    <location>
        <begin position="143"/>
        <end position="160"/>
    </location>
</feature>
<keyword evidence="4" id="KW-0808">Transferase</keyword>
<feature type="domain" description="SGNH" evidence="3">
    <location>
        <begin position="411"/>
        <end position="622"/>
    </location>
</feature>
<feature type="transmembrane region" description="Helical" evidence="1">
    <location>
        <begin position="221"/>
        <end position="244"/>
    </location>
</feature>
<evidence type="ECO:0000259" key="2">
    <source>
        <dbReference type="Pfam" id="PF01757"/>
    </source>
</evidence>
<feature type="transmembrane region" description="Helical" evidence="1">
    <location>
        <begin position="250"/>
        <end position="268"/>
    </location>
</feature>
<evidence type="ECO:0000313" key="4">
    <source>
        <dbReference type="EMBL" id="MDT0582638.1"/>
    </source>
</evidence>
<dbReference type="InterPro" id="IPR050879">
    <property type="entry name" value="Acyltransferase_3"/>
</dbReference>
<feature type="transmembrane region" description="Helical" evidence="1">
    <location>
        <begin position="165"/>
        <end position="185"/>
    </location>
</feature>
<reference evidence="4 5" key="1">
    <citation type="submission" date="2023-09" db="EMBL/GenBank/DDBJ databases">
        <authorList>
            <person name="Rey-Velasco X."/>
        </authorList>
    </citation>
    <scope>NUCLEOTIDE SEQUENCE [LARGE SCALE GENOMIC DNA]</scope>
    <source>
        <strain evidence="4 5">W409</strain>
    </source>
</reference>
<keyword evidence="4" id="KW-0012">Acyltransferase</keyword>
<feature type="transmembrane region" description="Helical" evidence="1">
    <location>
        <begin position="309"/>
        <end position="330"/>
    </location>
</feature>
<feature type="transmembrane region" description="Helical" evidence="1">
    <location>
        <begin position="280"/>
        <end position="303"/>
    </location>
</feature>
<dbReference type="EC" id="2.3.1.-" evidence="4"/>
<evidence type="ECO:0000259" key="3">
    <source>
        <dbReference type="Pfam" id="PF19040"/>
    </source>
</evidence>
<sequence>MNSNFRYDINALRALSVIGVLIFHINRDYLPSGFAGVDVFFVISGYLMTAIISSRLNKGSFSYIDFMHSRFARIVPALLVLSGSLMIAGWFYLPTTEYFKLAENALSSALFYSNVFYWMEVGYFTSGAYDNWLLHTWSLSVEWQFYMLFPFLLLALNQLFSAIKVFLTFVVCTCIALSISIYLTIHSPDAAYFLLPARAYEMMLGGICYFYLQHQNSSNALLLRFPIITQYLGVALIVTSFFLFSESTMWPGFWALFPTIGCALVLISNYQKSRFSQNVILQKLGLWSYSIYLWHWPLVVYMYETGYTSVKAIVVAMLSITLGYASYSIVENRRVWRTKFRSIVFLYAGVICLISFTLFTSGGDVGVRQNLLGESASYQEKYLTFNYVSAEHKSKIRDECNFLDTSNDTARVESGIADCALGGFGGVFLWGDSHAQALSFGIRQVLPKDTVFNQVTSSSCPPMVNGDHDLKGEFKIACNLSNEFARKKILEIKPSVIVLAQRNKHTLNEYTEILAFLDKHDLSTKVLLVGPTPQWNVSLTKLIAKKYFSPSIKRIDDPTFDESTLINGANLHAKYRDKNIIFVSLTDYLCNQQGCLVKIDNQNTPIIYDYGHLTAKGSIFVSTNIIGPVLLELLDK</sequence>
<organism evidence="4 5">
    <name type="scientific">Brumicola blandensis</name>
    <dbReference type="NCBI Taxonomy" id="3075611"/>
    <lineage>
        <taxon>Bacteria</taxon>
        <taxon>Pseudomonadati</taxon>
        <taxon>Pseudomonadota</taxon>
        <taxon>Gammaproteobacteria</taxon>
        <taxon>Alteromonadales</taxon>
        <taxon>Alteromonadaceae</taxon>
        <taxon>Brumicola</taxon>
    </lineage>
</organism>
<comment type="caution">
    <text evidence="4">The sequence shown here is derived from an EMBL/GenBank/DDBJ whole genome shotgun (WGS) entry which is preliminary data.</text>
</comment>
<feature type="transmembrane region" description="Helical" evidence="1">
    <location>
        <begin position="74"/>
        <end position="93"/>
    </location>
</feature>
<protein>
    <submittedName>
        <fullName evidence="4">Acyltransferase family protein</fullName>
        <ecNumber evidence="4">2.3.1.-</ecNumber>
    </submittedName>
</protein>